<feature type="region of interest" description="Disordered" evidence="6">
    <location>
        <begin position="587"/>
        <end position="614"/>
    </location>
</feature>
<keyword evidence="2" id="KW-0805">Transcription regulation</keyword>
<feature type="compositionally biased region" description="Polar residues" evidence="6">
    <location>
        <begin position="643"/>
        <end position="654"/>
    </location>
</feature>
<feature type="domain" description="C2H2-type" evidence="7">
    <location>
        <begin position="1336"/>
        <end position="1361"/>
    </location>
</feature>
<evidence type="ECO:0008006" key="11">
    <source>
        <dbReference type="Google" id="ProtNLM"/>
    </source>
</evidence>
<evidence type="ECO:0000256" key="6">
    <source>
        <dbReference type="SAM" id="MobiDB-lite"/>
    </source>
</evidence>
<dbReference type="HOGENOM" id="CLU_247317_0_0_1"/>
<evidence type="ECO:0000256" key="4">
    <source>
        <dbReference type="ARBA" id="ARBA00023242"/>
    </source>
</evidence>
<dbReference type="PROSITE" id="PS50157">
    <property type="entry name" value="ZINC_FINGER_C2H2_2"/>
    <property type="match status" value="1"/>
</dbReference>
<feature type="region of interest" description="Disordered" evidence="6">
    <location>
        <begin position="1207"/>
        <end position="1229"/>
    </location>
</feature>
<keyword evidence="5" id="KW-0863">Zinc-finger</keyword>
<keyword evidence="4" id="KW-0539">Nucleus</keyword>
<keyword evidence="1" id="KW-0156">Chromatin regulator</keyword>
<dbReference type="EMBL" id="CAEY01001590">
    <property type="status" value="NOT_ANNOTATED_CDS"/>
    <property type="molecule type" value="Genomic_DNA"/>
</dbReference>
<evidence type="ECO:0000259" key="7">
    <source>
        <dbReference type="PROSITE" id="PS50157"/>
    </source>
</evidence>
<dbReference type="InterPro" id="IPR052406">
    <property type="entry name" value="Chromatin_Remodeling_Comp"/>
</dbReference>
<dbReference type="GO" id="GO:0008270">
    <property type="term" value="F:zinc ion binding"/>
    <property type="evidence" value="ECO:0007669"/>
    <property type="project" value="UniProtKB-KW"/>
</dbReference>
<dbReference type="eggNOG" id="KOG2312">
    <property type="taxonomic scope" value="Eukaryota"/>
</dbReference>
<reference evidence="10" key="1">
    <citation type="submission" date="2011-08" db="EMBL/GenBank/DDBJ databases">
        <authorList>
            <person name="Rombauts S."/>
        </authorList>
    </citation>
    <scope>NUCLEOTIDE SEQUENCE</scope>
    <source>
        <strain evidence="10">London</strain>
    </source>
</reference>
<dbReference type="InterPro" id="IPR013087">
    <property type="entry name" value="Znf_C2H2_type"/>
</dbReference>
<evidence type="ECO:0000313" key="10">
    <source>
        <dbReference type="Proteomes" id="UP000015104"/>
    </source>
</evidence>
<dbReference type="PANTHER" id="PTHR22970">
    <property type="entry name" value="AT-RICH INTERACTIVE DOMAIN-CONTAINING PROTEIN 2"/>
    <property type="match status" value="1"/>
</dbReference>
<accession>T1K5Q4</accession>
<keyword evidence="3" id="KW-0804">Transcription</keyword>
<evidence type="ECO:0000256" key="5">
    <source>
        <dbReference type="PROSITE-ProRule" id="PRU00042"/>
    </source>
</evidence>
<evidence type="ECO:0000313" key="9">
    <source>
        <dbReference type="EnsemblMetazoa" id="tetur05g07120.1"/>
    </source>
</evidence>
<feature type="region of interest" description="Disordered" evidence="6">
    <location>
        <begin position="1259"/>
        <end position="1305"/>
    </location>
</feature>
<dbReference type="PANTHER" id="PTHR22970:SF14">
    <property type="entry name" value="AT-RICH INTERACTIVE DOMAIN-CONTAINING PROTEIN 2"/>
    <property type="match status" value="1"/>
</dbReference>
<dbReference type="STRING" id="32264.T1K5Q4"/>
<keyword evidence="10" id="KW-1185">Reference proteome</keyword>
<reference evidence="9" key="2">
    <citation type="submission" date="2015-06" db="UniProtKB">
        <authorList>
            <consortium name="EnsemblMetazoa"/>
        </authorList>
    </citation>
    <scope>IDENTIFICATION</scope>
</reference>
<keyword evidence="5" id="KW-0479">Metal-binding</keyword>
<dbReference type="GO" id="GO:0003677">
    <property type="term" value="F:DNA binding"/>
    <property type="evidence" value="ECO:0007669"/>
    <property type="project" value="InterPro"/>
</dbReference>
<organism evidence="9 10">
    <name type="scientific">Tetranychus urticae</name>
    <name type="common">Two-spotted spider mite</name>
    <dbReference type="NCBI Taxonomy" id="32264"/>
    <lineage>
        <taxon>Eukaryota</taxon>
        <taxon>Metazoa</taxon>
        <taxon>Ecdysozoa</taxon>
        <taxon>Arthropoda</taxon>
        <taxon>Chelicerata</taxon>
        <taxon>Arachnida</taxon>
        <taxon>Acari</taxon>
        <taxon>Acariformes</taxon>
        <taxon>Trombidiformes</taxon>
        <taxon>Prostigmata</taxon>
        <taxon>Eleutherengona</taxon>
        <taxon>Raphignathae</taxon>
        <taxon>Tetranychoidea</taxon>
        <taxon>Tetranychidae</taxon>
        <taxon>Tetranychus</taxon>
    </lineage>
</organism>
<feature type="region of interest" description="Disordered" evidence="6">
    <location>
        <begin position="628"/>
        <end position="706"/>
    </location>
</feature>
<feature type="domain" description="RFX-type winged-helix" evidence="8">
    <location>
        <begin position="443"/>
        <end position="513"/>
    </location>
</feature>
<sequence length="1530" mass="165329">MRKQNEEGRYKGSRIDHSNFVSHDSQEPSGEDMHGEFMEKIITKVQLPPINPLNKLYCSLMSGLRNEIDFGLRVSTILANSKESTWISDFKFIDILIDCVESYSCCCDDENSDLVKQIGDGRVFCNIRVKDEDPNNQQKCNCLQRFWSGLRQDIRVMNLVFGSSCDENGDSYMRTEDDDDFCEDLDYLVDVKKHEPRNHQRIYNLIKNVSEIIRNLSFNIAESPIPNINDESSTSGYSYHFATLNLLKFLVLLISCKDQYYQNLGLDIISNISSHIAINSVNPQYLTFLDLINRYCVNKIISSNDINHINRSLEIICKVVSRYNDEPNEYIATQLFDSEFIQRLTELLTCQHDVSIVISSLDLLLALSESYPKLLVEDSKYLIKILVMLLNCEASQFFSKSALARIKIVDERPKPVELPKTPNQKSTTTATLVTSAVDNETYVVTWLRATFEAKPNQGTLLKLNEIYEDYVRECIRCERKVVIPAQNFAILTKRCFPSITMTGPIIDGLVRRPIKGPGGLSSPILKAQLCAPPKAGSLPPVPNPGTSTSTLIKNLLANKLRTNSGLGSSPSSPSLCASFSSITTGSVTVTPASASPSSSNNNNGNGSKSDTTTTIIPCTINNLNSTFTQQQKPQEPDPDPTDLQPSANKTAFSNSTQSHSRSKDSSSLSSSIPTSVITSITPSQTPASSSHSSSSNSSSSATSNNSNSIIVTSTTLPTSIANSTTSLSTSVTITPAIANTAPPLIPAVSSGASANTQQVFVTANPLTQTSTANILQPQTTCITTGQALQTGSVLFTTPTQPGQTLQPNQPQQFLLVRTIVGNQQQTGLVGMPQGVAGGTPVRLILPPGFLTQQRAVQPTNTTVNGVASVPVAIANQKDSAPRNAISTVLTNSTKAPLTANSSQTIASSTQVSTVSTVTTTAPIVNPSTVSSNSNDILLKAVLGSGIVSENPSGSPNQITNAASNRSNTVKSSPLLNVLLDKGKLPDFSTMAGTINQSNVTNSCVTTITSVTTSSSNSPFNPPILNTSSQTSTPITSMSGSQSNKVYILTTTKSSLPIKNVPNVQQQQSGGQVTSQAVANNLQKSVTVQQLNQTRPVQQTNVIQQPPTTQSLMNSSDIVNSATTVSTVPSSNKLTPFTTESVAAQNTLSGKPIQIDPIEIKSTTISKNELSNGEVSSNLIQVSKSTSKISNDFTVINDIKQVDCATKVVSKRSSEEDDKPQTNKKVKSNNSINSLSITPVKTEIKTELLVDKQANKIKTNGTSVIPSSNAQQGKEVSTSLNSNKSSLAMTDSETNTNPPNAVNGTASTNASVTVQRTTLKSKSTVKSTTVNHKNLQFYCEWHECKKVFSRPSQVYWHVHKEHVNIYGNSSEKMTCKWGGPEGRGPGCLSSRPKLSLLTHINDFHCNAAALQQSAIRRESGVNVPSPVVPPAHPGYASNAALLAIRRHAINYVEVPKPPPITPLTPISTSIRLTAALILRNLAQVSSKLRLLLQSLEPYLSELCMVEGREESRTIAQCLGVITERNDRKRAD</sequence>
<dbReference type="SUPFAM" id="SSF48371">
    <property type="entry name" value="ARM repeat"/>
    <property type="match status" value="1"/>
</dbReference>
<proteinExistence type="predicted"/>
<dbReference type="InterPro" id="IPR016024">
    <property type="entry name" value="ARM-type_fold"/>
</dbReference>
<feature type="compositionally biased region" description="Basic and acidic residues" evidence="6">
    <location>
        <begin position="1"/>
        <end position="17"/>
    </location>
</feature>
<dbReference type="GO" id="GO:0006325">
    <property type="term" value="P:chromatin organization"/>
    <property type="evidence" value="ECO:0007669"/>
    <property type="project" value="UniProtKB-KW"/>
</dbReference>
<evidence type="ECO:0000259" key="8">
    <source>
        <dbReference type="PROSITE" id="PS51526"/>
    </source>
</evidence>
<name>T1K5Q4_TETUR</name>
<protein>
    <recommendedName>
        <fullName evidence="11">RFX-type winged-helix domain-containing protein</fullName>
    </recommendedName>
</protein>
<evidence type="ECO:0000256" key="2">
    <source>
        <dbReference type="ARBA" id="ARBA00023015"/>
    </source>
</evidence>
<feature type="region of interest" description="Disordered" evidence="6">
    <location>
        <begin position="948"/>
        <end position="967"/>
    </location>
</feature>
<keyword evidence="5" id="KW-0862">Zinc</keyword>
<evidence type="ECO:0000256" key="3">
    <source>
        <dbReference type="ARBA" id="ARBA00023163"/>
    </source>
</evidence>
<dbReference type="Proteomes" id="UP000015104">
    <property type="component" value="Unassembled WGS sequence"/>
</dbReference>
<dbReference type="InterPro" id="IPR003150">
    <property type="entry name" value="DNA-bd_RFX"/>
</dbReference>
<dbReference type="PROSITE" id="PS51526">
    <property type="entry name" value="RFX_DBD"/>
    <property type="match status" value="1"/>
</dbReference>
<dbReference type="PROSITE" id="PS00028">
    <property type="entry name" value="ZINC_FINGER_C2H2_1"/>
    <property type="match status" value="1"/>
</dbReference>
<feature type="compositionally biased region" description="Low complexity" evidence="6">
    <location>
        <begin position="655"/>
        <end position="706"/>
    </location>
</feature>
<evidence type="ECO:0000256" key="1">
    <source>
        <dbReference type="ARBA" id="ARBA00022853"/>
    </source>
</evidence>
<feature type="region of interest" description="Disordered" evidence="6">
    <location>
        <begin position="1"/>
        <end position="32"/>
    </location>
</feature>
<dbReference type="GO" id="GO:0006355">
    <property type="term" value="P:regulation of DNA-templated transcription"/>
    <property type="evidence" value="ECO:0007669"/>
    <property type="project" value="InterPro"/>
</dbReference>
<dbReference type="EnsemblMetazoa" id="tetur05g07120.1">
    <property type="protein sequence ID" value="tetur05g07120.1"/>
    <property type="gene ID" value="tetur05g07120"/>
</dbReference>